<gene>
    <name evidence="3" type="ORF">CcCBS67573_g00886</name>
</gene>
<dbReference type="GO" id="GO:0006629">
    <property type="term" value="P:lipid metabolic process"/>
    <property type="evidence" value="ECO:0007669"/>
    <property type="project" value="InterPro"/>
</dbReference>
<dbReference type="OrthoDB" id="438440at2759"/>
<comment type="caution">
    <text evidence="3">The sequence shown here is derived from an EMBL/GenBank/DDBJ whole genome shotgun (WGS) entry which is preliminary data.</text>
</comment>
<accession>A0A507FN50</accession>
<evidence type="ECO:0000313" key="4">
    <source>
        <dbReference type="Proteomes" id="UP000320333"/>
    </source>
</evidence>
<dbReference type="InterPro" id="IPR029058">
    <property type="entry name" value="AB_hydrolase_fold"/>
</dbReference>
<evidence type="ECO:0000259" key="2">
    <source>
        <dbReference type="Pfam" id="PF01764"/>
    </source>
</evidence>
<dbReference type="Proteomes" id="UP000320333">
    <property type="component" value="Unassembled WGS sequence"/>
</dbReference>
<reference evidence="3 4" key="1">
    <citation type="journal article" date="2019" name="Sci. Rep.">
        <title>Comparative genomics of chytrid fungi reveal insights into the obligate biotrophic and pathogenic lifestyle of Synchytrium endobioticum.</title>
        <authorList>
            <person name="van de Vossenberg B.T.L.H."/>
            <person name="Warris S."/>
            <person name="Nguyen H.D.T."/>
            <person name="van Gent-Pelzer M.P.E."/>
            <person name="Joly D.L."/>
            <person name="van de Geest H.C."/>
            <person name="Bonants P.J.M."/>
            <person name="Smith D.S."/>
            <person name="Levesque C.A."/>
            <person name="van der Lee T.A.J."/>
        </authorList>
    </citation>
    <scope>NUCLEOTIDE SEQUENCE [LARGE SCALE GENOMIC DNA]</scope>
    <source>
        <strain evidence="3 4">CBS 675.73</strain>
    </source>
</reference>
<dbReference type="Gene3D" id="3.40.50.1820">
    <property type="entry name" value="alpha/beta hydrolase"/>
    <property type="match status" value="1"/>
</dbReference>
<dbReference type="AlphaFoldDB" id="A0A507FN50"/>
<dbReference type="CDD" id="cd00519">
    <property type="entry name" value="Lipase_3"/>
    <property type="match status" value="1"/>
</dbReference>
<evidence type="ECO:0000313" key="3">
    <source>
        <dbReference type="EMBL" id="TPX77861.1"/>
    </source>
</evidence>
<dbReference type="InterPro" id="IPR051218">
    <property type="entry name" value="Sec_MonoDiacylglyc_Lipase"/>
</dbReference>
<organism evidence="3 4">
    <name type="scientific">Chytriomyces confervae</name>
    <dbReference type="NCBI Taxonomy" id="246404"/>
    <lineage>
        <taxon>Eukaryota</taxon>
        <taxon>Fungi</taxon>
        <taxon>Fungi incertae sedis</taxon>
        <taxon>Chytridiomycota</taxon>
        <taxon>Chytridiomycota incertae sedis</taxon>
        <taxon>Chytridiomycetes</taxon>
        <taxon>Chytridiales</taxon>
        <taxon>Chytriomycetaceae</taxon>
        <taxon>Chytriomyces</taxon>
    </lineage>
</organism>
<dbReference type="SUPFAM" id="SSF53474">
    <property type="entry name" value="alpha/beta-Hydrolases"/>
    <property type="match status" value="1"/>
</dbReference>
<name>A0A507FN50_9FUNG</name>
<feature type="region of interest" description="Disordered" evidence="1">
    <location>
        <begin position="1"/>
        <end position="36"/>
    </location>
</feature>
<dbReference type="PANTHER" id="PTHR45856:SF25">
    <property type="entry name" value="FUNGAL LIPASE-LIKE DOMAIN-CONTAINING PROTEIN"/>
    <property type="match status" value="1"/>
</dbReference>
<dbReference type="STRING" id="246404.A0A507FN50"/>
<dbReference type="PANTHER" id="PTHR45856">
    <property type="entry name" value="ALPHA/BETA-HYDROLASES SUPERFAMILY PROTEIN"/>
    <property type="match status" value="1"/>
</dbReference>
<sequence length="367" mass="40120">MQRKFRHEKRKREAAGTRSKQPLAVSLPSGGAGSADASVAVRSSDPAVSFNILPYAQSAFCPFTQLETWNCTTCSRGSNGTTHVNTFGGSPFAASGYTAANPATDTIIVAFRGTNSLDTWISDLLIAKPDYDLPSAPPGTKVHYGFLSLWHPVRDQVIANVTLLLDLFPTAHVIFTGHSLGGALATIAAADIFQHMEYRLPPSRITLLTFAQPRVGNPTFAQWVNSFQFSRTQRVTNQDDWTPHLPPLFSGFKHFHDDLWIASKDGDTIVCADDGGDEENGISDAKGTKNPFVSEADRVEGGVTQKRGGWCSDEDEEPLCKDRRKWKYDVKKHAWVWDEPIGFHVCVALPTFTTLVHASAATTATPL</sequence>
<feature type="compositionally biased region" description="Basic residues" evidence="1">
    <location>
        <begin position="1"/>
        <end position="12"/>
    </location>
</feature>
<dbReference type="InterPro" id="IPR002921">
    <property type="entry name" value="Fungal_lipase-type"/>
</dbReference>
<evidence type="ECO:0000256" key="1">
    <source>
        <dbReference type="SAM" id="MobiDB-lite"/>
    </source>
</evidence>
<proteinExistence type="predicted"/>
<protein>
    <recommendedName>
        <fullName evidence="2">Fungal lipase-type domain-containing protein</fullName>
    </recommendedName>
</protein>
<feature type="domain" description="Fungal lipase-type" evidence="2">
    <location>
        <begin position="108"/>
        <end position="248"/>
    </location>
</feature>
<dbReference type="EMBL" id="QEAP01000013">
    <property type="protein sequence ID" value="TPX77861.1"/>
    <property type="molecule type" value="Genomic_DNA"/>
</dbReference>
<dbReference type="Pfam" id="PF01764">
    <property type="entry name" value="Lipase_3"/>
    <property type="match status" value="1"/>
</dbReference>
<keyword evidence="4" id="KW-1185">Reference proteome</keyword>